<dbReference type="NCBIfam" id="TIGR01766">
    <property type="entry name" value="IS200/IS605 family accessory protein TnpB-like domain"/>
    <property type="match status" value="1"/>
</dbReference>
<dbReference type="OrthoDB" id="442799at2"/>
<dbReference type="STRING" id="1123350.SAMN02744040_01181"/>
<dbReference type="AlphaFoldDB" id="A0A1M5R195"/>
<evidence type="ECO:0000256" key="1">
    <source>
        <dbReference type="ARBA" id="ARBA00008761"/>
    </source>
</evidence>
<protein>
    <submittedName>
        <fullName evidence="7">Transposase, IS605 OrfB family, central region</fullName>
    </submittedName>
</protein>
<keyword evidence="8" id="KW-1185">Reference proteome</keyword>
<gene>
    <name evidence="7" type="ORF">SAMN02744040_01181</name>
</gene>
<evidence type="ECO:0000256" key="2">
    <source>
        <dbReference type="ARBA" id="ARBA00022578"/>
    </source>
</evidence>
<keyword evidence="3" id="KW-0238">DNA-binding</keyword>
<dbReference type="EMBL" id="FQXH01000010">
    <property type="protein sequence ID" value="SHH19810.1"/>
    <property type="molecule type" value="Genomic_DNA"/>
</dbReference>
<evidence type="ECO:0000256" key="3">
    <source>
        <dbReference type="ARBA" id="ARBA00023125"/>
    </source>
</evidence>
<dbReference type="InterPro" id="IPR001959">
    <property type="entry name" value="Transposase"/>
</dbReference>
<evidence type="ECO:0000313" key="8">
    <source>
        <dbReference type="Proteomes" id="UP000242520"/>
    </source>
</evidence>
<keyword evidence="2" id="KW-0815">Transposition</keyword>
<evidence type="ECO:0000259" key="6">
    <source>
        <dbReference type="Pfam" id="PF07282"/>
    </source>
</evidence>
<sequence length="403" mass="47128">MIVRRVEKHIIRQNNKYYDMLDNFCFMSKNLYNFANYQIRQQFCKNGEFINYTKLDKLLKQDGMDYDYRNMPVAQSAQQCLRLLEKNWKSFFESIKKWNKNKDKYTGRPKLPKYLKKNGRNILILTNNNCKIKDGIIKFPKSFNGFTLKTKVNKLQQVRILPRNKHFIIEVVYRIDIKEPKVDNRGYIGIDIGIDNLATICNNVGAKPIIVDGKSLKSINQYYNKKLSHFKKVAKRMNGIDLTNRMNRLTIKRNNKVIDYLHKASKMVIDYTLSLNCNTIVIGTNKDWKRESKLSKKVNQSFVGIPHQRFIEMIQYKAENVGINVILTEESYTSGTSFLDNELPIKENYNKRRRIKRGLFKSNKGILINADLNGAYQIVKKVFPKAFAEGIEGVGLHPVRVDV</sequence>
<evidence type="ECO:0000259" key="5">
    <source>
        <dbReference type="Pfam" id="PF01385"/>
    </source>
</evidence>
<name>A0A1M5R195_9FIRM</name>
<feature type="domain" description="Cas12f1-like TNB" evidence="6">
    <location>
        <begin position="307"/>
        <end position="378"/>
    </location>
</feature>
<feature type="domain" description="Probable transposase IS891/IS1136/IS1341" evidence="5">
    <location>
        <begin position="171"/>
        <end position="288"/>
    </location>
</feature>
<keyword evidence="4" id="KW-0233">DNA recombination</keyword>
<dbReference type="NCBIfam" id="NF040570">
    <property type="entry name" value="guided_TnpB"/>
    <property type="match status" value="1"/>
</dbReference>
<dbReference type="GO" id="GO:0006310">
    <property type="term" value="P:DNA recombination"/>
    <property type="evidence" value="ECO:0007669"/>
    <property type="project" value="UniProtKB-KW"/>
</dbReference>
<comment type="similarity">
    <text evidence="1">In the C-terminal section; belongs to the transposase 35 family.</text>
</comment>
<dbReference type="Pfam" id="PF01385">
    <property type="entry name" value="OrfB_IS605"/>
    <property type="match status" value="1"/>
</dbReference>
<dbReference type="Pfam" id="PF07282">
    <property type="entry name" value="Cas12f1-like_TNB"/>
    <property type="match status" value="1"/>
</dbReference>
<dbReference type="InterPro" id="IPR010095">
    <property type="entry name" value="Cas12f1-like_TNB"/>
</dbReference>
<evidence type="ECO:0000256" key="4">
    <source>
        <dbReference type="ARBA" id="ARBA00023172"/>
    </source>
</evidence>
<reference evidence="8" key="1">
    <citation type="submission" date="2016-11" db="EMBL/GenBank/DDBJ databases">
        <authorList>
            <person name="Varghese N."/>
            <person name="Submissions S."/>
        </authorList>
    </citation>
    <scope>NUCLEOTIDE SEQUENCE [LARGE SCALE GENOMIC DNA]</scope>
    <source>
        <strain evidence="8">DSM 15285</strain>
    </source>
</reference>
<dbReference type="Proteomes" id="UP000242520">
    <property type="component" value="Unassembled WGS sequence"/>
</dbReference>
<evidence type="ECO:0000313" key="7">
    <source>
        <dbReference type="EMBL" id="SHH19810.1"/>
    </source>
</evidence>
<proteinExistence type="inferred from homology"/>
<accession>A0A1M5R195</accession>
<dbReference type="RefSeq" id="WP_072724578.1">
    <property type="nucleotide sequence ID" value="NZ_FQXH01000010.1"/>
</dbReference>
<organism evidence="7 8">
    <name type="scientific">Tepidibacter thalassicus DSM 15285</name>
    <dbReference type="NCBI Taxonomy" id="1123350"/>
    <lineage>
        <taxon>Bacteria</taxon>
        <taxon>Bacillati</taxon>
        <taxon>Bacillota</taxon>
        <taxon>Clostridia</taxon>
        <taxon>Peptostreptococcales</taxon>
        <taxon>Peptostreptococcaceae</taxon>
        <taxon>Tepidibacter</taxon>
    </lineage>
</organism>
<dbReference type="GO" id="GO:0003677">
    <property type="term" value="F:DNA binding"/>
    <property type="evidence" value="ECO:0007669"/>
    <property type="project" value="UniProtKB-KW"/>
</dbReference>
<dbReference type="GO" id="GO:0032196">
    <property type="term" value="P:transposition"/>
    <property type="evidence" value="ECO:0007669"/>
    <property type="project" value="UniProtKB-KW"/>
</dbReference>